<feature type="non-terminal residue" evidence="2">
    <location>
        <position position="1"/>
    </location>
</feature>
<comment type="caution">
    <text evidence="2">The sequence shown here is derived from an EMBL/GenBank/DDBJ whole genome shotgun (WGS) entry which is preliminary data.</text>
</comment>
<dbReference type="Proteomes" id="UP000499080">
    <property type="component" value="Unassembled WGS sequence"/>
</dbReference>
<accession>A0A4Y2LME4</accession>
<keyword evidence="3" id="KW-1185">Reference proteome</keyword>
<dbReference type="InterPro" id="IPR050863">
    <property type="entry name" value="CenT-Element_Derived"/>
</dbReference>
<proteinExistence type="predicted"/>
<feature type="domain" description="DDE-1" evidence="1">
    <location>
        <begin position="137"/>
        <end position="300"/>
    </location>
</feature>
<evidence type="ECO:0000313" key="3">
    <source>
        <dbReference type="Proteomes" id="UP000499080"/>
    </source>
</evidence>
<dbReference type="PANTHER" id="PTHR19303">
    <property type="entry name" value="TRANSPOSON"/>
    <property type="match status" value="1"/>
</dbReference>
<name>A0A4Y2LME4_ARAVE</name>
<dbReference type="PANTHER" id="PTHR19303:SF73">
    <property type="entry name" value="PROTEIN PDC2"/>
    <property type="match status" value="1"/>
</dbReference>
<dbReference type="GO" id="GO:0003677">
    <property type="term" value="F:DNA binding"/>
    <property type="evidence" value="ECO:0007669"/>
    <property type="project" value="TreeGrafter"/>
</dbReference>
<dbReference type="OrthoDB" id="6431703at2759"/>
<sequence>VEKEKLSVRSLAERFHVGKTQISELLKNKEGIRKIWILNSNENLKNLKFRKTETSEIDEVLVKWFRSARAKNIPICGEEKSVNPNEVTDWIGKLKSLKGYDDRDIFNADETGLFYRVLPDKILRFKGEKCSSGKISKERLTILLCCNMLGNFETPVVIGKAKKPRCFKNIDVRKLSVSWKSNKKAWMTTEIMSDWLVELDSKMKKQKRKIILFMGNATSHPDDLKLKNINLVFLPPNTTSMLQSLDQGIIRSFKVEYRKLLLRHVLSQISSCKSSEELAKSVSVLDAISWTTSALKKLEPGCALKCFKKAGFLSTSEVATDSTTEKSEKELADLVANLDSNVSVEEYIKIDDDLSIEEKTLHVSNFIHRDTTKALALSEDDDEESPMED</sequence>
<dbReference type="GO" id="GO:0005634">
    <property type="term" value="C:nucleus"/>
    <property type="evidence" value="ECO:0007669"/>
    <property type="project" value="TreeGrafter"/>
</dbReference>
<gene>
    <name evidence="2" type="primary">Tigd4_260</name>
    <name evidence="2" type="ORF">AVEN_79022_1</name>
</gene>
<organism evidence="2 3">
    <name type="scientific">Araneus ventricosus</name>
    <name type="common">Orbweaver spider</name>
    <name type="synonym">Epeira ventricosa</name>
    <dbReference type="NCBI Taxonomy" id="182803"/>
    <lineage>
        <taxon>Eukaryota</taxon>
        <taxon>Metazoa</taxon>
        <taxon>Ecdysozoa</taxon>
        <taxon>Arthropoda</taxon>
        <taxon>Chelicerata</taxon>
        <taxon>Arachnida</taxon>
        <taxon>Araneae</taxon>
        <taxon>Araneomorphae</taxon>
        <taxon>Entelegynae</taxon>
        <taxon>Araneoidea</taxon>
        <taxon>Araneidae</taxon>
        <taxon>Araneus</taxon>
    </lineage>
</organism>
<reference evidence="2 3" key="1">
    <citation type="journal article" date="2019" name="Sci. Rep.">
        <title>Orb-weaving spider Araneus ventricosus genome elucidates the spidroin gene catalogue.</title>
        <authorList>
            <person name="Kono N."/>
            <person name="Nakamura H."/>
            <person name="Ohtoshi R."/>
            <person name="Moran D.A.P."/>
            <person name="Shinohara A."/>
            <person name="Yoshida Y."/>
            <person name="Fujiwara M."/>
            <person name="Mori M."/>
            <person name="Tomita M."/>
            <person name="Arakawa K."/>
        </authorList>
    </citation>
    <scope>NUCLEOTIDE SEQUENCE [LARGE SCALE GENOMIC DNA]</scope>
</reference>
<evidence type="ECO:0000313" key="2">
    <source>
        <dbReference type="EMBL" id="GBN15704.1"/>
    </source>
</evidence>
<dbReference type="EMBL" id="BGPR01006054">
    <property type="protein sequence ID" value="GBN15704.1"/>
    <property type="molecule type" value="Genomic_DNA"/>
</dbReference>
<evidence type="ECO:0000259" key="1">
    <source>
        <dbReference type="Pfam" id="PF03184"/>
    </source>
</evidence>
<protein>
    <submittedName>
        <fullName evidence="2">Tigger transposable element-derived protein 4</fullName>
    </submittedName>
</protein>
<dbReference type="Pfam" id="PF03184">
    <property type="entry name" value="DDE_1"/>
    <property type="match status" value="1"/>
</dbReference>
<dbReference type="AlphaFoldDB" id="A0A4Y2LME4"/>
<dbReference type="InterPro" id="IPR004875">
    <property type="entry name" value="DDE_SF_endonuclease_dom"/>
</dbReference>